<accession>A0A382QFV0</accession>
<name>A0A382QFV0_9ZZZZ</name>
<proteinExistence type="predicted"/>
<organism evidence="1">
    <name type="scientific">marine metagenome</name>
    <dbReference type="NCBI Taxonomy" id="408172"/>
    <lineage>
        <taxon>unclassified sequences</taxon>
        <taxon>metagenomes</taxon>
        <taxon>ecological metagenomes</taxon>
    </lineage>
</organism>
<protein>
    <submittedName>
        <fullName evidence="1">Uncharacterized protein</fullName>
    </submittedName>
</protein>
<dbReference type="AlphaFoldDB" id="A0A382QFV0"/>
<evidence type="ECO:0000313" key="1">
    <source>
        <dbReference type="EMBL" id="SVC84399.1"/>
    </source>
</evidence>
<dbReference type="EMBL" id="UINC01114231">
    <property type="protein sequence ID" value="SVC84399.1"/>
    <property type="molecule type" value="Genomic_DNA"/>
</dbReference>
<gene>
    <name evidence="1" type="ORF">METZ01_LOCUS337253</name>
</gene>
<feature type="non-terminal residue" evidence="1">
    <location>
        <position position="42"/>
    </location>
</feature>
<reference evidence="1" key="1">
    <citation type="submission" date="2018-05" db="EMBL/GenBank/DDBJ databases">
        <authorList>
            <person name="Lanie J.A."/>
            <person name="Ng W.-L."/>
            <person name="Kazmierczak K.M."/>
            <person name="Andrzejewski T.M."/>
            <person name="Davidsen T.M."/>
            <person name="Wayne K.J."/>
            <person name="Tettelin H."/>
            <person name="Glass J.I."/>
            <person name="Rusch D."/>
            <person name="Podicherti R."/>
            <person name="Tsui H.-C.T."/>
            <person name="Winkler M.E."/>
        </authorList>
    </citation>
    <scope>NUCLEOTIDE SEQUENCE</scope>
</reference>
<sequence>MFLKNKIIFHSLTLLIFFQYTGISANPGDEFYCRVIENVSVL</sequence>